<gene>
    <name evidence="1" type="ORF">BES34_003570</name>
</gene>
<reference evidence="1" key="1">
    <citation type="submission" date="2018-01" db="EMBL/GenBank/DDBJ databases">
        <title>Genomic characterization of Leptospira inadai serogroup Lyme isolated from captured rat in Brazil and comparative analysis with human reference strain.</title>
        <authorList>
            <person name="Moreno L.Z."/>
            <person name="Loureiro A.P."/>
            <person name="Miraglia F."/>
            <person name="Kremer F.S."/>
            <person name="Eslabao M.R."/>
            <person name="Dellagostin O.A."/>
            <person name="Lilenbaum W."/>
            <person name="Moreno A.M."/>
        </authorList>
    </citation>
    <scope>NUCLEOTIDE SEQUENCE [LARGE SCALE GENOMIC DNA]</scope>
    <source>
        <strain evidence="1">M34/99</strain>
    </source>
</reference>
<proteinExistence type="predicted"/>
<protein>
    <submittedName>
        <fullName evidence="1">Uncharacterized protein</fullName>
    </submittedName>
</protein>
<evidence type="ECO:0000313" key="2">
    <source>
        <dbReference type="Proteomes" id="UP000094669"/>
    </source>
</evidence>
<dbReference type="EMBL" id="MCRM02000002">
    <property type="protein sequence ID" value="PNV76669.1"/>
    <property type="molecule type" value="Genomic_DNA"/>
</dbReference>
<organism evidence="1 2">
    <name type="scientific">Leptospira inadai serovar Lyme</name>
    <dbReference type="NCBI Taxonomy" id="293084"/>
    <lineage>
        <taxon>Bacteria</taxon>
        <taxon>Pseudomonadati</taxon>
        <taxon>Spirochaetota</taxon>
        <taxon>Spirochaetia</taxon>
        <taxon>Leptospirales</taxon>
        <taxon>Leptospiraceae</taxon>
        <taxon>Leptospira</taxon>
    </lineage>
</organism>
<dbReference type="Proteomes" id="UP000094669">
    <property type="component" value="Unassembled WGS sequence"/>
</dbReference>
<evidence type="ECO:0000313" key="1">
    <source>
        <dbReference type="EMBL" id="PNV76669.1"/>
    </source>
</evidence>
<accession>A0ABX4YNE6</accession>
<sequence length="61" mass="7527">MWKIPIYYRSKNANLRLTRWAPTEAEFIVKRQRKKVISILFFFQTKIIQRNCFKKNYEAIS</sequence>
<comment type="caution">
    <text evidence="1">The sequence shown here is derived from an EMBL/GenBank/DDBJ whole genome shotgun (WGS) entry which is preliminary data.</text>
</comment>
<keyword evidence="2" id="KW-1185">Reference proteome</keyword>
<name>A0ABX4YNE6_9LEPT</name>